<dbReference type="OrthoDB" id="6120127at2759"/>
<dbReference type="PANTHER" id="PTHR46481:SF10">
    <property type="entry name" value="ZINC FINGER BED DOMAIN-CONTAINING PROTEIN 39"/>
    <property type="match status" value="1"/>
</dbReference>
<keyword evidence="10" id="KW-1185">Reference proteome</keyword>
<protein>
    <recommendedName>
        <fullName evidence="8">Plastocyanin-like domain-containing protein</fullName>
    </recommendedName>
</protein>
<dbReference type="InterPro" id="IPR011707">
    <property type="entry name" value="Cu-oxidase-like_N"/>
</dbReference>
<evidence type="ECO:0000259" key="8">
    <source>
        <dbReference type="Pfam" id="PF07732"/>
    </source>
</evidence>
<dbReference type="GO" id="GO:0005634">
    <property type="term" value="C:nucleus"/>
    <property type="evidence" value="ECO:0007669"/>
    <property type="project" value="UniProtKB-SubCell"/>
</dbReference>
<organism evidence="9 10">
    <name type="scientific">Mytilus galloprovincialis</name>
    <name type="common">Mediterranean mussel</name>
    <dbReference type="NCBI Taxonomy" id="29158"/>
    <lineage>
        <taxon>Eukaryota</taxon>
        <taxon>Metazoa</taxon>
        <taxon>Spiralia</taxon>
        <taxon>Lophotrochozoa</taxon>
        <taxon>Mollusca</taxon>
        <taxon>Bivalvia</taxon>
        <taxon>Autobranchia</taxon>
        <taxon>Pteriomorphia</taxon>
        <taxon>Mytilida</taxon>
        <taxon>Mytiloidea</taxon>
        <taxon>Mytilidae</taxon>
        <taxon>Mytilinae</taxon>
        <taxon>Mytilus</taxon>
    </lineage>
</organism>
<keyword evidence="7" id="KW-0732">Signal</keyword>
<dbReference type="Proteomes" id="UP000596742">
    <property type="component" value="Unassembled WGS sequence"/>
</dbReference>
<dbReference type="SUPFAM" id="SSF49503">
    <property type="entry name" value="Cupredoxins"/>
    <property type="match status" value="2"/>
</dbReference>
<dbReference type="InterPro" id="IPR012337">
    <property type="entry name" value="RNaseH-like_sf"/>
</dbReference>
<comment type="similarity">
    <text evidence="2">Belongs to the multicopper oxidase family.</text>
</comment>
<keyword evidence="6" id="KW-0539">Nucleus</keyword>
<dbReference type="Gene3D" id="2.60.40.420">
    <property type="entry name" value="Cupredoxins - blue copper proteins"/>
    <property type="match status" value="1"/>
</dbReference>
<comment type="subcellular location">
    <subcellularLocation>
        <location evidence="1">Nucleus</location>
    </subcellularLocation>
</comment>
<dbReference type="PANTHER" id="PTHR46481">
    <property type="entry name" value="ZINC FINGER BED DOMAIN-CONTAINING PROTEIN 4"/>
    <property type="match status" value="1"/>
</dbReference>
<dbReference type="InterPro" id="IPR052035">
    <property type="entry name" value="ZnF_BED_domain_contain"/>
</dbReference>
<evidence type="ECO:0000256" key="1">
    <source>
        <dbReference type="ARBA" id="ARBA00004123"/>
    </source>
</evidence>
<gene>
    <name evidence="9" type="ORF">MGAL_10B088730</name>
</gene>
<evidence type="ECO:0000256" key="5">
    <source>
        <dbReference type="ARBA" id="ARBA00022833"/>
    </source>
</evidence>
<keyword evidence="5" id="KW-0862">Zinc</keyword>
<name>A0A8B6CYR8_MYTGA</name>
<evidence type="ECO:0000256" key="7">
    <source>
        <dbReference type="SAM" id="SignalP"/>
    </source>
</evidence>
<dbReference type="AlphaFoldDB" id="A0A8B6CYR8"/>
<dbReference type="Pfam" id="PF07732">
    <property type="entry name" value="Cu-oxidase_3"/>
    <property type="match status" value="1"/>
</dbReference>
<dbReference type="GO" id="GO:0008270">
    <property type="term" value="F:zinc ion binding"/>
    <property type="evidence" value="ECO:0007669"/>
    <property type="project" value="UniProtKB-KW"/>
</dbReference>
<feature type="chain" id="PRO_5032329512" description="Plastocyanin-like domain-containing protein" evidence="7">
    <location>
        <begin position="21"/>
        <end position="449"/>
    </location>
</feature>
<evidence type="ECO:0000313" key="9">
    <source>
        <dbReference type="EMBL" id="VDI11013.1"/>
    </source>
</evidence>
<dbReference type="GO" id="GO:0005507">
    <property type="term" value="F:copper ion binding"/>
    <property type="evidence" value="ECO:0007669"/>
    <property type="project" value="InterPro"/>
</dbReference>
<accession>A0A8B6CYR8</accession>
<evidence type="ECO:0000256" key="4">
    <source>
        <dbReference type="ARBA" id="ARBA00022771"/>
    </source>
</evidence>
<evidence type="ECO:0000313" key="10">
    <source>
        <dbReference type="Proteomes" id="UP000596742"/>
    </source>
</evidence>
<evidence type="ECO:0000256" key="6">
    <source>
        <dbReference type="ARBA" id="ARBA00023242"/>
    </source>
</evidence>
<keyword evidence="3" id="KW-0479">Metal-binding</keyword>
<dbReference type="SUPFAM" id="SSF53098">
    <property type="entry name" value="Ribonuclease H-like"/>
    <property type="match status" value="2"/>
</dbReference>
<evidence type="ECO:0000256" key="2">
    <source>
        <dbReference type="ARBA" id="ARBA00010609"/>
    </source>
</evidence>
<feature type="signal peptide" evidence="7">
    <location>
        <begin position="1"/>
        <end position="20"/>
    </location>
</feature>
<sequence length="449" mass="51343">MVSSVLQWSIFMSIFSSICCLRRDYFITAEEHWWDYAPSKQNLITNDRTISDRLIQTTEYRIGSVYKKVKLKQFTDGSFRREIEPAPWMGYVGPTIKGETGDVLYVHFRNLASRPYGLHPHGVQYFKDSEGSLYMDGTSGRDKLDDTVPPGYTYTYRWSMLNTFAPTKDDENCVPVGYHPHVRSTKDIDTGVVGILLICKPGTLNPDNSRKDVDREFVLYADTVNETNSWLIDQSLNLCLNPQRCRQLFNQKNEAFITDTLMYSINGYIYGNLPDFPVYEGEKVAFYAMGLNLGLHVFGVQGQSFTFKRKRAESVCLTIDLWSSRQMRGFLGITGHFILDWAMKSVMICCKRFKGRHTAESIRSEYEEVVTSFEIGFKIAAIVSDNASNMVKAFSIPGFDDFKVDHESSAPVERLFSTAGKTFRPERCRLADGTFEKLMMVKCNGKMLK</sequence>
<feature type="domain" description="Plastocyanin-like" evidence="8">
    <location>
        <begin position="91"/>
        <end position="199"/>
    </location>
</feature>
<evidence type="ECO:0000256" key="3">
    <source>
        <dbReference type="ARBA" id="ARBA00022723"/>
    </source>
</evidence>
<reference evidence="9" key="1">
    <citation type="submission" date="2018-11" db="EMBL/GenBank/DDBJ databases">
        <authorList>
            <person name="Alioto T."/>
            <person name="Alioto T."/>
        </authorList>
    </citation>
    <scope>NUCLEOTIDE SEQUENCE</scope>
</reference>
<proteinExistence type="inferred from homology"/>
<keyword evidence="4" id="KW-0863">Zinc-finger</keyword>
<dbReference type="InterPro" id="IPR008972">
    <property type="entry name" value="Cupredoxin"/>
</dbReference>
<dbReference type="EMBL" id="UYJE01002466">
    <property type="protein sequence ID" value="VDI11013.1"/>
    <property type="molecule type" value="Genomic_DNA"/>
</dbReference>
<comment type="caution">
    <text evidence="9">The sequence shown here is derived from an EMBL/GenBank/DDBJ whole genome shotgun (WGS) entry which is preliminary data.</text>
</comment>